<keyword evidence="3" id="KW-0274">FAD</keyword>
<dbReference type="Pfam" id="PF01494">
    <property type="entry name" value="FAD_binding_3"/>
    <property type="match status" value="1"/>
</dbReference>
<keyword evidence="6" id="KW-1185">Reference proteome</keyword>
<keyword evidence="5" id="KW-0503">Monooxygenase</keyword>
<dbReference type="Gene3D" id="3.30.70.2450">
    <property type="match status" value="1"/>
</dbReference>
<evidence type="ECO:0000256" key="1">
    <source>
        <dbReference type="ARBA" id="ARBA00001974"/>
    </source>
</evidence>
<organism evidence="5 6">
    <name type="scientific">Marinibaculum pumilum</name>
    <dbReference type="NCBI Taxonomy" id="1766165"/>
    <lineage>
        <taxon>Bacteria</taxon>
        <taxon>Pseudomonadati</taxon>
        <taxon>Pseudomonadota</taxon>
        <taxon>Alphaproteobacteria</taxon>
        <taxon>Rhodospirillales</taxon>
        <taxon>Rhodospirillaceae</taxon>
        <taxon>Marinibaculum</taxon>
    </lineage>
</organism>
<keyword evidence="5" id="KW-0560">Oxidoreductase</keyword>
<reference evidence="6" key="1">
    <citation type="journal article" date="2019" name="Int. J. Syst. Evol. Microbiol.">
        <title>The Global Catalogue of Microorganisms (GCM) 10K type strain sequencing project: providing services to taxonomists for standard genome sequencing and annotation.</title>
        <authorList>
            <consortium name="The Broad Institute Genomics Platform"/>
            <consortium name="The Broad Institute Genome Sequencing Center for Infectious Disease"/>
            <person name="Wu L."/>
            <person name="Ma J."/>
        </authorList>
    </citation>
    <scope>NUCLEOTIDE SEQUENCE [LARGE SCALE GENOMIC DNA]</scope>
    <source>
        <strain evidence="6">KCTC 42964</strain>
    </source>
</reference>
<dbReference type="PANTHER" id="PTHR43004">
    <property type="entry name" value="TRK SYSTEM POTASSIUM UPTAKE PROTEIN"/>
    <property type="match status" value="1"/>
</dbReference>
<proteinExistence type="predicted"/>
<dbReference type="PRINTS" id="PR00420">
    <property type="entry name" value="RNGMNOXGNASE"/>
</dbReference>
<evidence type="ECO:0000313" key="5">
    <source>
        <dbReference type="EMBL" id="MFC3228566.1"/>
    </source>
</evidence>
<gene>
    <name evidence="5" type="ORF">ACFOGJ_15080</name>
</gene>
<evidence type="ECO:0000256" key="2">
    <source>
        <dbReference type="ARBA" id="ARBA00022630"/>
    </source>
</evidence>
<evidence type="ECO:0000313" key="6">
    <source>
        <dbReference type="Proteomes" id="UP001595528"/>
    </source>
</evidence>
<dbReference type="EMBL" id="JBHRTR010000028">
    <property type="protein sequence ID" value="MFC3228566.1"/>
    <property type="molecule type" value="Genomic_DNA"/>
</dbReference>
<evidence type="ECO:0000259" key="4">
    <source>
        <dbReference type="Pfam" id="PF01494"/>
    </source>
</evidence>
<evidence type="ECO:0000256" key="3">
    <source>
        <dbReference type="ARBA" id="ARBA00022827"/>
    </source>
</evidence>
<dbReference type="RefSeq" id="WP_379901808.1">
    <property type="nucleotide sequence ID" value="NZ_JBHRTR010000028.1"/>
</dbReference>
<comment type="caution">
    <text evidence="5">The sequence shown here is derived from an EMBL/GenBank/DDBJ whole genome shotgun (WGS) entry which is preliminary data.</text>
</comment>
<sequence length="555" mass="60599">MSATALHRASYFEYRPYPFVTPPELSGGAPRHDVAIVGAGPVGLAVALDLAVRGVRSVVVTDGDTESPGSRAACISRRSMEILQQIGCIDAFEAVALPWTSGTSFFRGRPIYRLEMPHSRDERYFPMANLQQNLLERIMLQRAAATGLVEMRWRSRVTGLRQDGTGVVLQVQTPAGGYDLQAAYAVAADGARSTMRKLLDLGLSGTSYSGRYLIADIHMQSRSPTERRAWFDSEANRGSTVLMHRQPHDIWRVDYQLRDGDDSDAEMQEPRLRRRIQEVLDMAGETAPWELDWVSLYSAHCLCLESYLHDRVVFVGDAAHLVPIFGVRGLNSGLADANNLGWKLAAVLDGSAPATLLQSYSAERRAATLDIFQEAGKSTRFMTPPTRGYRLLRRAALSLSLSEGWAGALANPRQSTAFTYAESPLNVWPEGEADFRAGPAAGSPLCSVRLDEGFLHDRLGTRALLLYFAGDGDEREMLADLTAVADAKTADLLVVDGEGAAGLADPDGRIAAAYDAAPGTLYLVRPDWHVAGRTRRRPDRASIAAAMDRIRGTHA</sequence>
<dbReference type="PANTHER" id="PTHR43004:SF19">
    <property type="entry name" value="BINDING MONOOXYGENASE, PUTATIVE (JCVI)-RELATED"/>
    <property type="match status" value="1"/>
</dbReference>
<feature type="domain" description="FAD-binding" evidence="4">
    <location>
        <begin position="32"/>
        <end position="372"/>
    </location>
</feature>
<dbReference type="GO" id="GO:0004497">
    <property type="term" value="F:monooxygenase activity"/>
    <property type="evidence" value="ECO:0007669"/>
    <property type="project" value="UniProtKB-KW"/>
</dbReference>
<dbReference type="InterPro" id="IPR050641">
    <property type="entry name" value="RIFMO-like"/>
</dbReference>
<comment type="cofactor">
    <cofactor evidence="1">
        <name>FAD</name>
        <dbReference type="ChEBI" id="CHEBI:57692"/>
    </cofactor>
</comment>
<dbReference type="Gene3D" id="3.40.30.120">
    <property type="match status" value="1"/>
</dbReference>
<protein>
    <submittedName>
        <fullName evidence="5">FAD-dependent monooxygenase</fullName>
    </submittedName>
</protein>
<keyword evidence="2" id="KW-0285">Flavoprotein</keyword>
<accession>A0ABV7L1N9</accession>
<dbReference type="InterPro" id="IPR002938">
    <property type="entry name" value="FAD-bd"/>
</dbReference>
<dbReference type="Gene3D" id="3.50.50.60">
    <property type="entry name" value="FAD/NAD(P)-binding domain"/>
    <property type="match status" value="1"/>
</dbReference>
<dbReference type="SUPFAM" id="SSF51905">
    <property type="entry name" value="FAD/NAD(P)-binding domain"/>
    <property type="match status" value="1"/>
</dbReference>
<dbReference type="InterPro" id="IPR036188">
    <property type="entry name" value="FAD/NAD-bd_sf"/>
</dbReference>
<dbReference type="NCBIfam" id="NF006002">
    <property type="entry name" value="PRK08132.1"/>
    <property type="match status" value="1"/>
</dbReference>
<dbReference type="Proteomes" id="UP001595528">
    <property type="component" value="Unassembled WGS sequence"/>
</dbReference>
<name>A0ABV7L1N9_9PROT</name>